<dbReference type="GO" id="GO:0005634">
    <property type="term" value="C:nucleus"/>
    <property type="evidence" value="ECO:0007669"/>
    <property type="project" value="UniProtKB-SubCell"/>
</dbReference>
<proteinExistence type="inferred from homology"/>
<dbReference type="PANTHER" id="PTHR33077">
    <property type="entry name" value="PROTEIN TIFY 4A-RELATED-RELATED"/>
    <property type="match status" value="1"/>
</dbReference>
<protein>
    <recommendedName>
        <fullName evidence="2">Protein TIFY</fullName>
    </recommendedName>
    <alternativeName>
        <fullName evidence="2">Jasmonate ZIM domain-containing protein</fullName>
    </alternativeName>
</protein>
<name>A0A371HNA8_MUCPR</name>
<dbReference type="GO" id="GO:0031347">
    <property type="term" value="P:regulation of defense response"/>
    <property type="evidence" value="ECO:0007669"/>
    <property type="project" value="UniProtKB-UniRule"/>
</dbReference>
<comment type="subcellular location">
    <subcellularLocation>
        <location evidence="2">Nucleus</location>
    </subcellularLocation>
</comment>
<dbReference type="InterPro" id="IPR018467">
    <property type="entry name" value="CCT_CS"/>
</dbReference>
<dbReference type="SMART" id="SM00979">
    <property type="entry name" value="TIFY"/>
    <property type="match status" value="1"/>
</dbReference>
<keyword evidence="2" id="KW-1184">Jasmonic acid signaling pathway</keyword>
<dbReference type="AlphaFoldDB" id="A0A371HNA8"/>
<dbReference type="EMBL" id="QJKJ01002113">
    <property type="protein sequence ID" value="RDY04259.1"/>
    <property type="molecule type" value="Genomic_DNA"/>
</dbReference>
<dbReference type="STRING" id="157652.A0A371HNA8"/>
<gene>
    <name evidence="5" type="primary">TIFY6B</name>
    <name evidence="5" type="ORF">CR513_12049</name>
</gene>
<feature type="compositionally biased region" description="Low complexity" evidence="3">
    <location>
        <begin position="281"/>
        <end position="307"/>
    </location>
</feature>
<dbReference type="InterPro" id="IPR010399">
    <property type="entry name" value="Tify_dom"/>
</dbReference>
<evidence type="ECO:0000313" key="6">
    <source>
        <dbReference type="Proteomes" id="UP000257109"/>
    </source>
</evidence>
<dbReference type="Pfam" id="PF09425">
    <property type="entry name" value="Jas_motif"/>
    <property type="match status" value="1"/>
</dbReference>
<comment type="function">
    <text evidence="2">Repressor of jasmonate responses.</text>
</comment>
<dbReference type="Proteomes" id="UP000257109">
    <property type="component" value="Unassembled WGS sequence"/>
</dbReference>
<evidence type="ECO:0000256" key="3">
    <source>
        <dbReference type="SAM" id="MobiDB-lite"/>
    </source>
</evidence>
<evidence type="ECO:0000256" key="1">
    <source>
        <dbReference type="ARBA" id="ARBA00008614"/>
    </source>
</evidence>
<reference evidence="5" key="1">
    <citation type="submission" date="2018-05" db="EMBL/GenBank/DDBJ databases">
        <title>Draft genome of Mucuna pruriens seed.</title>
        <authorList>
            <person name="Nnadi N.E."/>
            <person name="Vos R."/>
            <person name="Hasami M.H."/>
            <person name="Devisetty U.K."/>
            <person name="Aguiy J.C."/>
        </authorList>
    </citation>
    <scope>NUCLEOTIDE SEQUENCE [LARGE SCALE GENOMIC DNA]</scope>
    <source>
        <strain evidence="5">JCA_2017</strain>
    </source>
</reference>
<feature type="non-terminal residue" evidence="5">
    <location>
        <position position="1"/>
    </location>
</feature>
<comment type="caution">
    <text evidence="5">The sequence shown here is derived from an EMBL/GenBank/DDBJ whole genome shotgun (WGS) entry which is preliminary data.</text>
</comment>
<evidence type="ECO:0000313" key="5">
    <source>
        <dbReference type="EMBL" id="RDY04259.1"/>
    </source>
</evidence>
<keyword evidence="6" id="KW-1185">Reference proteome</keyword>
<dbReference type="InterPro" id="IPR040390">
    <property type="entry name" value="TIFY/JAZ"/>
</dbReference>
<sequence length="397" mass="41494">MERDFMGLNSKQPLPLVKEELNDHVCKDSGMYEVLLAYFDGDFAGFTKGSIAQWPFSNKVSALPHLMSFKVSQDDKTKKIISDPITSGLLSVLSQDAFESSQKRSAAEPQKSFNHDGQGGLHFSLTPYPVQHDVNSVNRPHDVKMFSVSNQAISVSLGNPFLKNHFATAGQSMNGTNVKQPLLGGIPVIAPHSVLPSVGAVAGMTEPCVKPSAPSAQLTIFYAGTVNVFDDISAEKAQAIMLLAGNSLSASSNVAQPKVQVPVSKLAGGDGVLVSQPAITPPGSGLSSPISVSSHTGAQSGSGSTSTDEFLAAKTTGVPTTAVSNVEPPNAVNATAMLTSAVPQARKASLARFLEKRKERVMSASPYNLNKKSEEGGTAEYAGANFSAATASAMQGQ</sequence>
<feature type="domain" description="Tify" evidence="4">
    <location>
        <begin position="211"/>
        <end position="246"/>
    </location>
</feature>
<dbReference type="OrthoDB" id="1939212at2759"/>
<dbReference type="Pfam" id="PF06200">
    <property type="entry name" value="tify"/>
    <property type="match status" value="1"/>
</dbReference>
<organism evidence="5 6">
    <name type="scientific">Mucuna pruriens</name>
    <name type="common">Velvet bean</name>
    <name type="synonym">Dolichos pruriens</name>
    <dbReference type="NCBI Taxonomy" id="157652"/>
    <lineage>
        <taxon>Eukaryota</taxon>
        <taxon>Viridiplantae</taxon>
        <taxon>Streptophyta</taxon>
        <taxon>Embryophyta</taxon>
        <taxon>Tracheophyta</taxon>
        <taxon>Spermatophyta</taxon>
        <taxon>Magnoliopsida</taxon>
        <taxon>eudicotyledons</taxon>
        <taxon>Gunneridae</taxon>
        <taxon>Pentapetalae</taxon>
        <taxon>rosids</taxon>
        <taxon>fabids</taxon>
        <taxon>Fabales</taxon>
        <taxon>Fabaceae</taxon>
        <taxon>Papilionoideae</taxon>
        <taxon>50 kb inversion clade</taxon>
        <taxon>NPAAA clade</taxon>
        <taxon>indigoferoid/millettioid clade</taxon>
        <taxon>Phaseoleae</taxon>
        <taxon>Mucuna</taxon>
    </lineage>
</organism>
<evidence type="ECO:0000256" key="2">
    <source>
        <dbReference type="RuleBase" id="RU369065"/>
    </source>
</evidence>
<comment type="domain">
    <text evidence="2">The jas domain is required for interaction with COI1.</text>
</comment>
<accession>A0A371HNA8</accession>
<dbReference type="GO" id="GO:0009611">
    <property type="term" value="P:response to wounding"/>
    <property type="evidence" value="ECO:0007669"/>
    <property type="project" value="UniProtKB-UniRule"/>
</dbReference>
<dbReference type="PANTHER" id="PTHR33077:SF90">
    <property type="entry name" value="PROTEIN TIFY 7"/>
    <property type="match status" value="1"/>
</dbReference>
<dbReference type="PROSITE" id="PS51320">
    <property type="entry name" value="TIFY"/>
    <property type="match status" value="1"/>
</dbReference>
<dbReference type="GO" id="GO:2000022">
    <property type="term" value="P:regulation of jasmonic acid mediated signaling pathway"/>
    <property type="evidence" value="ECO:0007669"/>
    <property type="project" value="UniProtKB-UniRule"/>
</dbReference>
<feature type="region of interest" description="Disordered" evidence="3">
    <location>
        <begin position="277"/>
        <end position="309"/>
    </location>
</feature>
<keyword evidence="2" id="KW-0539">Nucleus</keyword>
<comment type="similarity">
    <text evidence="1 2">Belongs to the TIFY/JAZ family.</text>
</comment>
<evidence type="ECO:0000259" key="4">
    <source>
        <dbReference type="PROSITE" id="PS51320"/>
    </source>
</evidence>